<dbReference type="InterPro" id="IPR002182">
    <property type="entry name" value="NB-ARC"/>
</dbReference>
<evidence type="ECO:0000256" key="3">
    <source>
        <dbReference type="ARBA" id="ARBA00022737"/>
    </source>
</evidence>
<dbReference type="GO" id="GO:0061809">
    <property type="term" value="F:NAD+ nucleosidase activity, cyclic ADP-ribose generating"/>
    <property type="evidence" value="ECO:0007669"/>
    <property type="project" value="UniProtKB-EC"/>
</dbReference>
<dbReference type="SUPFAM" id="SSF52200">
    <property type="entry name" value="Toll/Interleukin receptor TIR domain"/>
    <property type="match status" value="1"/>
</dbReference>
<gene>
    <name evidence="8" type="ORF">TSUD_81490</name>
</gene>
<dbReference type="EC" id="3.2.2.6" evidence="1"/>
<organism evidence="8 9">
    <name type="scientific">Trifolium subterraneum</name>
    <name type="common">Subterranean clover</name>
    <dbReference type="NCBI Taxonomy" id="3900"/>
    <lineage>
        <taxon>Eukaryota</taxon>
        <taxon>Viridiplantae</taxon>
        <taxon>Streptophyta</taxon>
        <taxon>Embryophyta</taxon>
        <taxon>Tracheophyta</taxon>
        <taxon>Spermatophyta</taxon>
        <taxon>Magnoliopsida</taxon>
        <taxon>eudicotyledons</taxon>
        <taxon>Gunneridae</taxon>
        <taxon>Pentapetalae</taxon>
        <taxon>rosids</taxon>
        <taxon>fabids</taxon>
        <taxon>Fabales</taxon>
        <taxon>Fabaceae</taxon>
        <taxon>Papilionoideae</taxon>
        <taxon>50 kb inversion clade</taxon>
        <taxon>NPAAA clade</taxon>
        <taxon>Hologalegina</taxon>
        <taxon>IRL clade</taxon>
        <taxon>Trifolieae</taxon>
        <taxon>Trifolium</taxon>
    </lineage>
</organism>
<evidence type="ECO:0000313" key="9">
    <source>
        <dbReference type="Proteomes" id="UP000242715"/>
    </source>
</evidence>
<dbReference type="GO" id="GO:0043531">
    <property type="term" value="F:ADP binding"/>
    <property type="evidence" value="ECO:0007669"/>
    <property type="project" value="InterPro"/>
</dbReference>
<dbReference type="OrthoDB" id="1433308at2759"/>
<evidence type="ECO:0000256" key="6">
    <source>
        <dbReference type="ARBA" id="ARBA00047304"/>
    </source>
</evidence>
<evidence type="ECO:0000313" key="8">
    <source>
        <dbReference type="EMBL" id="GAU48800.1"/>
    </source>
</evidence>
<dbReference type="Pfam" id="PF00931">
    <property type="entry name" value="NB-ARC"/>
    <property type="match status" value="1"/>
</dbReference>
<evidence type="ECO:0000256" key="5">
    <source>
        <dbReference type="ARBA" id="ARBA00023027"/>
    </source>
</evidence>
<feature type="domain" description="TIR" evidence="7">
    <location>
        <begin position="4"/>
        <end position="167"/>
    </location>
</feature>
<dbReference type="Gene3D" id="3.40.50.10140">
    <property type="entry name" value="Toll/interleukin-1 receptor homology (TIR) domain"/>
    <property type="match status" value="1"/>
</dbReference>
<protein>
    <recommendedName>
        <fullName evidence="1">ADP-ribosyl cyclase/cyclic ADP-ribose hydrolase</fullName>
        <ecNumber evidence="1">3.2.2.6</ecNumber>
    </recommendedName>
</protein>
<dbReference type="Pfam" id="PF00560">
    <property type="entry name" value="LRR_1"/>
    <property type="match status" value="1"/>
</dbReference>
<dbReference type="InterPro" id="IPR027417">
    <property type="entry name" value="P-loop_NTPase"/>
</dbReference>
<keyword evidence="3" id="KW-0677">Repeat</keyword>
<dbReference type="FunFam" id="3.40.50.10140:FF:000007">
    <property type="entry name" value="Disease resistance protein (TIR-NBS-LRR class)"/>
    <property type="match status" value="1"/>
</dbReference>
<dbReference type="GO" id="GO:0006952">
    <property type="term" value="P:defense response"/>
    <property type="evidence" value="ECO:0007669"/>
    <property type="project" value="InterPro"/>
</dbReference>
<dbReference type="InterPro" id="IPR000157">
    <property type="entry name" value="TIR_dom"/>
</dbReference>
<dbReference type="GO" id="GO:0007165">
    <property type="term" value="P:signal transduction"/>
    <property type="evidence" value="ECO:0007669"/>
    <property type="project" value="InterPro"/>
</dbReference>
<dbReference type="InterPro" id="IPR045344">
    <property type="entry name" value="C-JID"/>
</dbReference>
<dbReference type="EMBL" id="DF974474">
    <property type="protein sequence ID" value="GAU48800.1"/>
    <property type="molecule type" value="Genomic_DNA"/>
</dbReference>
<evidence type="ECO:0000256" key="1">
    <source>
        <dbReference type="ARBA" id="ARBA00011982"/>
    </source>
</evidence>
<dbReference type="Gene3D" id="3.80.10.10">
    <property type="entry name" value="Ribonuclease Inhibitor"/>
    <property type="match status" value="2"/>
</dbReference>
<sequence length="779" mass="88667">MSDPKYDVFLSFRGEDTRNNFTSHLHKELCGKNIKTFIDDGLERGDEISQALYKAIEESTIYVIILSKHYASSSWCLDELTEILKCKERRGREVIPVFYKVDPSNVRHQRHSYEEDLVKHHQRFGDKVDAWKAALTQVAGLSGWDSQITSPESILVEKIAEDILKKLNRHVSSGYYEGLTGMDKHIEKIHSLMQLELPTVRMIGIWGMGGIGKSTIANAIFEKFETQFNSRCCIVPDVQQQIEKTDVEHVKNKYLSKLLNEDIKSSESNSSIVRKLKRAKVLLVFDDVKDFDQLQNLNGTHDNFIEGSRIIVTSRDKQVLENANVDEIYHVSEMDYKDSLQLFCLFAFKQKQPIESYLSLAEKVLDYVQGLPLALKVLGSMLYGKPKEVWETTKELPSSFDRLERLGELSLRGCTKLKTIPSSIGNLSKLFELNLTDCESLETFPSGIFKLKLTRLDFYGCPMLGSFPEIPNEFGRLSSLIELSLQGSSIVNLPESIAHLSSLRSLNLSDCKLLERVPKLPPNLNEVLAFDCRSIKRMMLNSGSASNEDIFEFYLTNSEEVDATSLSNIEKEAYIKINNDAYWWVLFCFPGSAVPDWFPHRCQGHSITIRSNDLYLYERNRLIGFALCVVLGRDFPYDIFWFDISFAYALKFESDGQTQFHPNKLEVKYDLKEMRSFVQDHTLLWKYKLDLARIGNGLIDAHTITFQILDEHGSPLSFPTTSTVKECGICPLYTKQNDDDDDDDEGNNEEPSGDAVCFLDLDVSLGGNYGGINGNDFIG</sequence>
<keyword evidence="2" id="KW-0433">Leucine-rich repeat</keyword>
<dbReference type="InterPro" id="IPR044974">
    <property type="entry name" value="Disease_R_plants"/>
</dbReference>
<dbReference type="PROSITE" id="PS50104">
    <property type="entry name" value="TIR"/>
    <property type="match status" value="1"/>
</dbReference>
<evidence type="ECO:0000259" key="7">
    <source>
        <dbReference type="PROSITE" id="PS50104"/>
    </source>
</evidence>
<evidence type="ECO:0000256" key="4">
    <source>
        <dbReference type="ARBA" id="ARBA00022801"/>
    </source>
</evidence>
<dbReference type="InterPro" id="IPR001611">
    <property type="entry name" value="Leu-rich_rpt"/>
</dbReference>
<dbReference type="InterPro" id="IPR035897">
    <property type="entry name" value="Toll_tir_struct_dom_sf"/>
</dbReference>
<keyword evidence="4" id="KW-0378">Hydrolase</keyword>
<dbReference type="Gene3D" id="3.40.50.300">
    <property type="entry name" value="P-loop containing nucleotide triphosphate hydrolases"/>
    <property type="match status" value="1"/>
</dbReference>
<accession>A0A2Z6PE16</accession>
<comment type="catalytic activity">
    <reaction evidence="6">
        <text>NAD(+) + H2O = ADP-D-ribose + nicotinamide + H(+)</text>
        <dbReference type="Rhea" id="RHEA:16301"/>
        <dbReference type="ChEBI" id="CHEBI:15377"/>
        <dbReference type="ChEBI" id="CHEBI:15378"/>
        <dbReference type="ChEBI" id="CHEBI:17154"/>
        <dbReference type="ChEBI" id="CHEBI:57540"/>
        <dbReference type="ChEBI" id="CHEBI:57967"/>
        <dbReference type="EC" id="3.2.2.6"/>
    </reaction>
    <physiologicalReaction direction="left-to-right" evidence="6">
        <dbReference type="Rhea" id="RHEA:16302"/>
    </physiologicalReaction>
</comment>
<dbReference type="PANTHER" id="PTHR11017">
    <property type="entry name" value="LEUCINE-RICH REPEAT-CONTAINING PROTEIN"/>
    <property type="match status" value="1"/>
</dbReference>
<dbReference type="SUPFAM" id="SSF52540">
    <property type="entry name" value="P-loop containing nucleoside triphosphate hydrolases"/>
    <property type="match status" value="1"/>
</dbReference>
<dbReference type="Pfam" id="PF01582">
    <property type="entry name" value="TIR"/>
    <property type="match status" value="1"/>
</dbReference>
<reference evidence="9" key="1">
    <citation type="journal article" date="2017" name="Front. Plant Sci.">
        <title>Climate Clever Clovers: New Paradigm to Reduce the Environmental Footprint of Ruminants by Breeding Low Methanogenic Forages Utilizing Haplotype Variation.</title>
        <authorList>
            <person name="Kaur P."/>
            <person name="Appels R."/>
            <person name="Bayer P.E."/>
            <person name="Keeble-Gagnere G."/>
            <person name="Wang J."/>
            <person name="Hirakawa H."/>
            <person name="Shirasawa K."/>
            <person name="Vercoe P."/>
            <person name="Stefanova K."/>
            <person name="Durmic Z."/>
            <person name="Nichols P."/>
            <person name="Revell C."/>
            <person name="Isobe S.N."/>
            <person name="Edwards D."/>
            <person name="Erskine W."/>
        </authorList>
    </citation>
    <scope>NUCLEOTIDE SEQUENCE [LARGE SCALE GENOMIC DNA]</scope>
    <source>
        <strain evidence="9">cv. Daliak</strain>
    </source>
</reference>
<dbReference type="Pfam" id="PF20160">
    <property type="entry name" value="C-JID"/>
    <property type="match status" value="1"/>
</dbReference>
<proteinExistence type="predicted"/>
<dbReference type="AlphaFoldDB" id="A0A2Z6PE16"/>
<dbReference type="Proteomes" id="UP000242715">
    <property type="component" value="Unassembled WGS sequence"/>
</dbReference>
<keyword evidence="9" id="KW-1185">Reference proteome</keyword>
<name>A0A2Z6PE16_TRISU</name>
<dbReference type="PRINTS" id="PR00364">
    <property type="entry name" value="DISEASERSIST"/>
</dbReference>
<evidence type="ECO:0000256" key="2">
    <source>
        <dbReference type="ARBA" id="ARBA00022614"/>
    </source>
</evidence>
<dbReference type="InterPro" id="IPR032675">
    <property type="entry name" value="LRR_dom_sf"/>
</dbReference>
<dbReference type="PANTHER" id="PTHR11017:SF568">
    <property type="entry name" value="ADP-RIBOSYL CYCLASE_CYCLIC ADP-RIBOSE HYDROLASE"/>
    <property type="match status" value="1"/>
</dbReference>
<dbReference type="SMART" id="SM00255">
    <property type="entry name" value="TIR"/>
    <property type="match status" value="1"/>
</dbReference>
<dbReference type="SUPFAM" id="SSF52047">
    <property type="entry name" value="RNI-like"/>
    <property type="match status" value="1"/>
</dbReference>
<keyword evidence="5" id="KW-0520">NAD</keyword>